<evidence type="ECO:0000313" key="1">
    <source>
        <dbReference type="EMBL" id="BCU68911.1"/>
    </source>
</evidence>
<dbReference type="Proteomes" id="UP000825123">
    <property type="component" value="Chromosome"/>
</dbReference>
<name>A0A8D5ZHQ3_9CREN</name>
<accession>A0A8D5ZHQ3</accession>
<reference evidence="1 2" key="1">
    <citation type="submission" date="2021-04" db="EMBL/GenBank/DDBJ databases">
        <title>Complete genome sequence of Stygiolobus sp. KN-1.</title>
        <authorList>
            <person name="Nakamura K."/>
            <person name="Sakai H."/>
            <person name="Kurosawa N."/>
        </authorList>
    </citation>
    <scope>NUCLEOTIDE SEQUENCE [LARGE SCALE GENOMIC DNA]</scope>
    <source>
        <strain evidence="1 2">KN-1</strain>
    </source>
</reference>
<dbReference type="AlphaFoldDB" id="A0A8D5ZHQ3"/>
<evidence type="ECO:0000313" key="2">
    <source>
        <dbReference type="Proteomes" id="UP000825123"/>
    </source>
</evidence>
<protein>
    <submittedName>
        <fullName evidence="1">Uncharacterized protein</fullName>
    </submittedName>
</protein>
<sequence length="36" mass="4039">MAPTWVVSILGLFTFDVDVVGKRELVKMRTRSVSVT</sequence>
<gene>
    <name evidence="1" type="ORF">KN1_02080</name>
</gene>
<keyword evidence="2" id="KW-1185">Reference proteome</keyword>
<organism evidence="1 2">
    <name type="scientific">Stygiolobus caldivivus</name>
    <dbReference type="NCBI Taxonomy" id="2824673"/>
    <lineage>
        <taxon>Archaea</taxon>
        <taxon>Thermoproteota</taxon>
        <taxon>Thermoprotei</taxon>
        <taxon>Sulfolobales</taxon>
        <taxon>Sulfolobaceae</taxon>
        <taxon>Stygiolobus</taxon>
    </lineage>
</organism>
<dbReference type="EMBL" id="AP024597">
    <property type="protein sequence ID" value="BCU68911.1"/>
    <property type="molecule type" value="Genomic_DNA"/>
</dbReference>
<proteinExistence type="predicted"/>
<dbReference type="KEGG" id="csty:KN1_02080"/>